<dbReference type="Proteomes" id="UP000051643">
    <property type="component" value="Unassembled WGS sequence"/>
</dbReference>
<gene>
    <name evidence="2" type="ORF">APR42_00190</name>
</gene>
<feature type="transmembrane region" description="Helical" evidence="1">
    <location>
        <begin position="6"/>
        <end position="26"/>
    </location>
</feature>
<comment type="caution">
    <text evidence="2">The sequence shown here is derived from an EMBL/GenBank/DDBJ whole genome shotgun (WGS) entry which is preliminary data.</text>
</comment>
<evidence type="ECO:0000313" key="3">
    <source>
        <dbReference type="Proteomes" id="UP000051643"/>
    </source>
</evidence>
<dbReference type="OrthoDB" id="7068331at2"/>
<keyword evidence="1" id="KW-0812">Transmembrane</keyword>
<sequence length="113" mass="13727">MYWELTFSILAFIISCFSLFISIIHFRRKRKDDLFKLRFEFYKKISNAWTSTYNKNNSEFDIVDLTPVAEEAEFLFGKDIQKHILSLENKRAKHDLFPDDNFSEPFRKYLKLR</sequence>
<keyword evidence="3" id="KW-1185">Reference proteome</keyword>
<reference evidence="2" key="1">
    <citation type="submission" date="2015-10" db="EMBL/GenBank/DDBJ databases">
        <title>Draft genome sequence of Salegentibacter mishustinae KCTC 12263.</title>
        <authorList>
            <person name="Lin W."/>
            <person name="Zheng Q."/>
        </authorList>
    </citation>
    <scope>NUCLEOTIDE SEQUENCE [LARGE SCALE GENOMIC DNA]</scope>
    <source>
        <strain evidence="2">KCTC 12263</strain>
    </source>
</reference>
<dbReference type="STRING" id="270918.APR42_00190"/>
<organism evidence="2 3">
    <name type="scientific">Salegentibacter mishustinae</name>
    <dbReference type="NCBI Taxonomy" id="270918"/>
    <lineage>
        <taxon>Bacteria</taxon>
        <taxon>Pseudomonadati</taxon>
        <taxon>Bacteroidota</taxon>
        <taxon>Flavobacteriia</taxon>
        <taxon>Flavobacteriales</taxon>
        <taxon>Flavobacteriaceae</taxon>
        <taxon>Salegentibacter</taxon>
    </lineage>
</organism>
<name>A0A0Q9ZBB8_9FLAO</name>
<keyword evidence="1" id="KW-1133">Transmembrane helix</keyword>
<protein>
    <submittedName>
        <fullName evidence="2">Uncharacterized protein</fullName>
    </submittedName>
</protein>
<dbReference type="AlphaFoldDB" id="A0A0Q9ZBB8"/>
<proteinExistence type="predicted"/>
<accession>A0A0Q9ZBB8</accession>
<dbReference type="EMBL" id="LKTP01000001">
    <property type="protein sequence ID" value="KRG30316.1"/>
    <property type="molecule type" value="Genomic_DNA"/>
</dbReference>
<evidence type="ECO:0000256" key="1">
    <source>
        <dbReference type="SAM" id="Phobius"/>
    </source>
</evidence>
<dbReference type="RefSeq" id="WP_057480147.1">
    <property type="nucleotide sequence ID" value="NZ_BMWR01000002.1"/>
</dbReference>
<keyword evidence="1" id="KW-0472">Membrane</keyword>
<evidence type="ECO:0000313" key="2">
    <source>
        <dbReference type="EMBL" id="KRG30316.1"/>
    </source>
</evidence>